<organism evidence="1 2">
    <name type="scientific">Ramlibacter albus</name>
    <dbReference type="NCBI Taxonomy" id="2079448"/>
    <lineage>
        <taxon>Bacteria</taxon>
        <taxon>Pseudomonadati</taxon>
        <taxon>Pseudomonadota</taxon>
        <taxon>Betaproteobacteria</taxon>
        <taxon>Burkholderiales</taxon>
        <taxon>Comamonadaceae</taxon>
        <taxon>Ramlibacter</taxon>
    </lineage>
</organism>
<name>A0A923M9Q5_9BURK</name>
<reference evidence="1" key="1">
    <citation type="submission" date="2020-08" db="EMBL/GenBank/DDBJ databases">
        <title>Ramlibacter sp. GTP1 16S ribosomal RNA gene genome sequencing and assembly.</title>
        <authorList>
            <person name="Kang M."/>
        </authorList>
    </citation>
    <scope>NUCLEOTIDE SEQUENCE</scope>
    <source>
        <strain evidence="1">GTP1</strain>
    </source>
</reference>
<evidence type="ECO:0000313" key="1">
    <source>
        <dbReference type="EMBL" id="MBC5766413.1"/>
    </source>
</evidence>
<proteinExistence type="predicted"/>
<dbReference type="AlphaFoldDB" id="A0A923M9Q5"/>
<gene>
    <name evidence="1" type="ORF">H8R02_18230</name>
</gene>
<evidence type="ECO:0000313" key="2">
    <source>
        <dbReference type="Proteomes" id="UP000596827"/>
    </source>
</evidence>
<keyword evidence="2" id="KW-1185">Reference proteome</keyword>
<dbReference type="EMBL" id="JACORU010000006">
    <property type="protein sequence ID" value="MBC5766413.1"/>
    <property type="molecule type" value="Genomic_DNA"/>
</dbReference>
<accession>A0A923M9Q5</accession>
<sequence>MHERAWMTVADLPHEFSVRHAFERAAGRVHGKGAPFLVGVCAPNGDVVLSGYLSLHQLKTFLADVRPLGYCSELIAAPAKGCDVLVMHSDEA</sequence>
<dbReference type="RefSeq" id="WP_187082884.1">
    <property type="nucleotide sequence ID" value="NZ_JACORU010000006.1"/>
</dbReference>
<comment type="caution">
    <text evidence="1">The sequence shown here is derived from an EMBL/GenBank/DDBJ whole genome shotgun (WGS) entry which is preliminary data.</text>
</comment>
<dbReference type="Proteomes" id="UP000596827">
    <property type="component" value="Unassembled WGS sequence"/>
</dbReference>
<protein>
    <submittedName>
        <fullName evidence="1">Uncharacterized protein</fullName>
    </submittedName>
</protein>